<dbReference type="AlphaFoldDB" id="A0A840I5X0"/>
<dbReference type="InterPro" id="IPR016152">
    <property type="entry name" value="PTrfase/Anion_transptr"/>
</dbReference>
<dbReference type="PANTHER" id="PTHR47738">
    <property type="entry name" value="PTS SYSTEM FRUCTOSE-LIKE EIIA COMPONENT-RELATED"/>
    <property type="match status" value="1"/>
</dbReference>
<dbReference type="PROSITE" id="PS51094">
    <property type="entry name" value="PTS_EIIA_TYPE_2"/>
    <property type="match status" value="1"/>
</dbReference>
<dbReference type="Pfam" id="PF00359">
    <property type="entry name" value="PTS_EIIA_2"/>
    <property type="match status" value="1"/>
</dbReference>
<keyword evidence="3" id="KW-1185">Reference proteome</keyword>
<evidence type="ECO:0000259" key="1">
    <source>
        <dbReference type="PROSITE" id="PS51094"/>
    </source>
</evidence>
<proteinExistence type="predicted"/>
<dbReference type="InterPro" id="IPR002178">
    <property type="entry name" value="PTS_EIIA_type-2_dom"/>
</dbReference>
<protein>
    <submittedName>
        <fullName evidence="2">PTS system nitrogen regulatory IIA component</fullName>
    </submittedName>
</protein>
<dbReference type="SUPFAM" id="SSF55804">
    <property type="entry name" value="Phoshotransferase/anion transport protein"/>
    <property type="match status" value="1"/>
</dbReference>
<dbReference type="Gene3D" id="3.40.930.10">
    <property type="entry name" value="Mannitol-specific EII, Chain A"/>
    <property type="match status" value="1"/>
</dbReference>
<dbReference type="GO" id="GO:0030295">
    <property type="term" value="F:protein kinase activator activity"/>
    <property type="evidence" value="ECO:0007669"/>
    <property type="project" value="TreeGrafter"/>
</dbReference>
<gene>
    <name evidence="2" type="ORF">GGQ59_002075</name>
</gene>
<sequence>MNDIRGLLAPEDVRIAVPARCRRDLLAALAAHAARSFDLDEATLLDKLSEREKLGSTGIGRGIALPHGKADVDRVCGVLFALQRPIDFDAVDDSPVDIAFLLVAPEGDDAGHLKALSRVARRLRVEEVAAGIRSARSAEAVHALFTQPDAAEAA</sequence>
<evidence type="ECO:0000313" key="2">
    <source>
        <dbReference type="EMBL" id="MBB4659538.1"/>
    </source>
</evidence>
<organism evidence="2 3">
    <name type="scientific">Parvularcula dongshanensis</name>
    <dbReference type="NCBI Taxonomy" id="1173995"/>
    <lineage>
        <taxon>Bacteria</taxon>
        <taxon>Pseudomonadati</taxon>
        <taxon>Pseudomonadota</taxon>
        <taxon>Alphaproteobacteria</taxon>
        <taxon>Parvularculales</taxon>
        <taxon>Parvularculaceae</taxon>
        <taxon>Parvularcula</taxon>
    </lineage>
</organism>
<dbReference type="InterPro" id="IPR051541">
    <property type="entry name" value="PTS_SugarTrans_NitroReg"/>
</dbReference>
<dbReference type="Proteomes" id="UP000563524">
    <property type="component" value="Unassembled WGS sequence"/>
</dbReference>
<evidence type="ECO:0000313" key="3">
    <source>
        <dbReference type="Proteomes" id="UP000563524"/>
    </source>
</evidence>
<dbReference type="PANTHER" id="PTHR47738:SF1">
    <property type="entry name" value="NITROGEN REGULATORY PROTEIN"/>
    <property type="match status" value="1"/>
</dbReference>
<dbReference type="CDD" id="cd00211">
    <property type="entry name" value="PTS_IIA_fru"/>
    <property type="match status" value="1"/>
</dbReference>
<feature type="domain" description="PTS EIIA type-2" evidence="1">
    <location>
        <begin position="6"/>
        <end position="148"/>
    </location>
</feature>
<dbReference type="PROSITE" id="PS00372">
    <property type="entry name" value="PTS_EIIA_TYPE_2_HIS"/>
    <property type="match status" value="1"/>
</dbReference>
<name>A0A840I5X0_9PROT</name>
<accession>A0A840I5X0</accession>
<dbReference type="EMBL" id="JACHOB010000004">
    <property type="protein sequence ID" value="MBB4659538.1"/>
    <property type="molecule type" value="Genomic_DNA"/>
</dbReference>
<comment type="caution">
    <text evidence="2">The sequence shown here is derived from an EMBL/GenBank/DDBJ whole genome shotgun (WGS) entry which is preliminary data.</text>
</comment>
<reference evidence="2 3" key="1">
    <citation type="submission" date="2020-08" db="EMBL/GenBank/DDBJ databases">
        <title>Genomic Encyclopedia of Type Strains, Phase IV (KMG-IV): sequencing the most valuable type-strain genomes for metagenomic binning, comparative biology and taxonomic classification.</title>
        <authorList>
            <person name="Goeker M."/>
        </authorList>
    </citation>
    <scope>NUCLEOTIDE SEQUENCE [LARGE SCALE GENOMIC DNA]</scope>
    <source>
        <strain evidence="2 3">DSM 102850</strain>
    </source>
</reference>